<evidence type="ECO:0000313" key="1">
    <source>
        <dbReference type="EMBL" id="KDQ53785.1"/>
    </source>
</evidence>
<dbReference type="AlphaFoldDB" id="A0A067PIW1"/>
<sequence>HPLAYIEWFTPFNKPDVGTGMMVLSRSTHNHRQNAAVISMERIIQSCHLMGKLGWKIDP</sequence>
<feature type="non-terminal residue" evidence="1">
    <location>
        <position position="59"/>
    </location>
</feature>
<dbReference type="InParanoid" id="A0A067PIW1"/>
<feature type="non-terminal residue" evidence="1">
    <location>
        <position position="1"/>
    </location>
</feature>
<dbReference type="OrthoDB" id="3244185at2759"/>
<organism evidence="1 2">
    <name type="scientific">Jaapia argillacea MUCL 33604</name>
    <dbReference type="NCBI Taxonomy" id="933084"/>
    <lineage>
        <taxon>Eukaryota</taxon>
        <taxon>Fungi</taxon>
        <taxon>Dikarya</taxon>
        <taxon>Basidiomycota</taxon>
        <taxon>Agaricomycotina</taxon>
        <taxon>Agaricomycetes</taxon>
        <taxon>Agaricomycetidae</taxon>
        <taxon>Jaapiales</taxon>
        <taxon>Jaapiaceae</taxon>
        <taxon>Jaapia</taxon>
    </lineage>
</organism>
<dbReference type="HOGENOM" id="CLU_155374_1_1_1"/>
<reference evidence="2" key="1">
    <citation type="journal article" date="2014" name="Proc. Natl. Acad. Sci. U.S.A.">
        <title>Extensive sampling of basidiomycete genomes demonstrates inadequacy of the white-rot/brown-rot paradigm for wood decay fungi.</title>
        <authorList>
            <person name="Riley R."/>
            <person name="Salamov A.A."/>
            <person name="Brown D.W."/>
            <person name="Nagy L.G."/>
            <person name="Floudas D."/>
            <person name="Held B.W."/>
            <person name="Levasseur A."/>
            <person name="Lombard V."/>
            <person name="Morin E."/>
            <person name="Otillar R."/>
            <person name="Lindquist E.A."/>
            <person name="Sun H."/>
            <person name="LaButti K.M."/>
            <person name="Schmutz J."/>
            <person name="Jabbour D."/>
            <person name="Luo H."/>
            <person name="Baker S.E."/>
            <person name="Pisabarro A.G."/>
            <person name="Walton J.D."/>
            <person name="Blanchette R.A."/>
            <person name="Henrissat B."/>
            <person name="Martin F."/>
            <person name="Cullen D."/>
            <person name="Hibbett D.S."/>
            <person name="Grigoriev I.V."/>
        </authorList>
    </citation>
    <scope>NUCLEOTIDE SEQUENCE [LARGE SCALE GENOMIC DNA]</scope>
    <source>
        <strain evidence="2">MUCL 33604</strain>
    </source>
</reference>
<evidence type="ECO:0000313" key="2">
    <source>
        <dbReference type="Proteomes" id="UP000027265"/>
    </source>
</evidence>
<proteinExistence type="predicted"/>
<accession>A0A067PIW1</accession>
<name>A0A067PIW1_9AGAM</name>
<dbReference type="EMBL" id="KL197732">
    <property type="protein sequence ID" value="KDQ53785.1"/>
    <property type="molecule type" value="Genomic_DNA"/>
</dbReference>
<protein>
    <submittedName>
        <fullName evidence="1">Uncharacterized protein</fullName>
    </submittedName>
</protein>
<gene>
    <name evidence="1" type="ORF">JAAARDRAFT_90222</name>
</gene>
<keyword evidence="2" id="KW-1185">Reference proteome</keyword>
<dbReference type="Proteomes" id="UP000027265">
    <property type="component" value="Unassembled WGS sequence"/>
</dbReference>